<accession>A0ABQ9FD47</accession>
<reference evidence="2 3" key="1">
    <citation type="submission" date="2022-12" db="EMBL/GenBank/DDBJ databases">
        <title>Chromosome-level genome of Tegillarca granosa.</title>
        <authorList>
            <person name="Kim J."/>
        </authorList>
    </citation>
    <scope>NUCLEOTIDE SEQUENCE [LARGE SCALE GENOMIC DNA]</scope>
    <source>
        <strain evidence="2">Teg-2019</strain>
        <tissue evidence="2">Adductor muscle</tissue>
    </source>
</reference>
<proteinExistence type="predicted"/>
<dbReference type="PANTHER" id="PTHR12748">
    <property type="entry name" value="ORIGIN RECOGNITION COMPLEX SUBUNIT 3"/>
    <property type="match status" value="1"/>
</dbReference>
<evidence type="ECO:0000313" key="2">
    <source>
        <dbReference type="EMBL" id="KAJ8315229.1"/>
    </source>
</evidence>
<name>A0ABQ9FD47_TEGGR</name>
<dbReference type="CDD" id="cd20704">
    <property type="entry name" value="Orc3"/>
    <property type="match status" value="1"/>
</dbReference>
<evidence type="ECO:0000313" key="3">
    <source>
        <dbReference type="Proteomes" id="UP001217089"/>
    </source>
</evidence>
<dbReference type="InterPro" id="IPR020795">
    <property type="entry name" value="ORC3"/>
</dbReference>
<dbReference type="InterPro" id="IPR045667">
    <property type="entry name" value="ORC3_N"/>
</dbReference>
<comment type="caution">
    <text evidence="2">The sequence shown here is derived from an EMBL/GenBank/DDBJ whole genome shotgun (WGS) entry which is preliminary data.</text>
</comment>
<sequence>MINYLQQLPLIFVFGIATSVSAVHRLLPNSVSSILCMEKFQAPPSVEYLTLVINQIVMTPNFPFKLGSKVFQLLLDIFLYHDFSVLNFIKGLHIKNASFLNDLGCNASYCLTLIIETFRLRVIFV</sequence>
<feature type="domain" description="Origin recognition complex subunit 3 N-terminal" evidence="1">
    <location>
        <begin position="3"/>
        <end position="94"/>
    </location>
</feature>
<dbReference type="EMBL" id="JARBDR010000337">
    <property type="protein sequence ID" value="KAJ8315229.1"/>
    <property type="molecule type" value="Genomic_DNA"/>
</dbReference>
<dbReference type="Pfam" id="PF07034">
    <property type="entry name" value="ORC3_N"/>
    <property type="match status" value="1"/>
</dbReference>
<dbReference type="PANTHER" id="PTHR12748:SF0">
    <property type="entry name" value="ORIGIN RECOGNITION COMPLEX SUBUNIT 3"/>
    <property type="match status" value="1"/>
</dbReference>
<gene>
    <name evidence="2" type="ORF">KUTeg_007379</name>
</gene>
<evidence type="ECO:0000259" key="1">
    <source>
        <dbReference type="Pfam" id="PF07034"/>
    </source>
</evidence>
<organism evidence="2 3">
    <name type="scientific">Tegillarca granosa</name>
    <name type="common">Malaysian cockle</name>
    <name type="synonym">Anadara granosa</name>
    <dbReference type="NCBI Taxonomy" id="220873"/>
    <lineage>
        <taxon>Eukaryota</taxon>
        <taxon>Metazoa</taxon>
        <taxon>Spiralia</taxon>
        <taxon>Lophotrochozoa</taxon>
        <taxon>Mollusca</taxon>
        <taxon>Bivalvia</taxon>
        <taxon>Autobranchia</taxon>
        <taxon>Pteriomorphia</taxon>
        <taxon>Arcoida</taxon>
        <taxon>Arcoidea</taxon>
        <taxon>Arcidae</taxon>
        <taxon>Tegillarca</taxon>
    </lineage>
</organism>
<protein>
    <recommendedName>
        <fullName evidence="1">Origin recognition complex subunit 3 N-terminal domain-containing protein</fullName>
    </recommendedName>
</protein>
<dbReference type="Proteomes" id="UP001217089">
    <property type="component" value="Unassembled WGS sequence"/>
</dbReference>
<keyword evidence="3" id="KW-1185">Reference proteome</keyword>